<evidence type="ECO:0000256" key="2">
    <source>
        <dbReference type="ARBA" id="ARBA00022692"/>
    </source>
</evidence>
<gene>
    <name evidence="6" type="ORF">TAV2_LOCUS8425</name>
</gene>
<accession>A0AAU9RTT1</accession>
<dbReference type="InterPro" id="IPR044839">
    <property type="entry name" value="NDR1-like"/>
</dbReference>
<keyword evidence="4" id="KW-0472">Membrane</keyword>
<dbReference type="GO" id="GO:0098542">
    <property type="term" value="P:defense response to other organism"/>
    <property type="evidence" value="ECO:0007669"/>
    <property type="project" value="InterPro"/>
</dbReference>
<comment type="caution">
    <text evidence="6">The sequence shown here is derived from an EMBL/GenBank/DDBJ whole genome shotgun (WGS) entry which is preliminary data.</text>
</comment>
<dbReference type="EMBL" id="CAJVSB020000349">
    <property type="protein sequence ID" value="CAH2049775.1"/>
    <property type="molecule type" value="Genomic_DNA"/>
</dbReference>
<organism evidence="6 7">
    <name type="scientific">Thlaspi arvense</name>
    <name type="common">Field penny-cress</name>
    <dbReference type="NCBI Taxonomy" id="13288"/>
    <lineage>
        <taxon>Eukaryota</taxon>
        <taxon>Viridiplantae</taxon>
        <taxon>Streptophyta</taxon>
        <taxon>Embryophyta</taxon>
        <taxon>Tracheophyta</taxon>
        <taxon>Spermatophyta</taxon>
        <taxon>Magnoliopsida</taxon>
        <taxon>eudicotyledons</taxon>
        <taxon>Gunneridae</taxon>
        <taxon>Pentapetalae</taxon>
        <taxon>rosids</taxon>
        <taxon>malvids</taxon>
        <taxon>Brassicales</taxon>
        <taxon>Brassicaceae</taxon>
        <taxon>Thlaspideae</taxon>
        <taxon>Thlaspi</taxon>
    </lineage>
</organism>
<comment type="subcellular location">
    <subcellularLocation>
        <location evidence="1">Membrane</location>
        <topology evidence="1">Single-pass membrane protein</topology>
    </subcellularLocation>
</comment>
<evidence type="ECO:0000256" key="3">
    <source>
        <dbReference type="ARBA" id="ARBA00022989"/>
    </source>
</evidence>
<keyword evidence="7" id="KW-1185">Reference proteome</keyword>
<dbReference type="InterPro" id="IPR004864">
    <property type="entry name" value="LEA_2"/>
</dbReference>
<evidence type="ECO:0000313" key="6">
    <source>
        <dbReference type="EMBL" id="CAH2049775.1"/>
    </source>
</evidence>
<evidence type="ECO:0000256" key="4">
    <source>
        <dbReference type="ARBA" id="ARBA00023136"/>
    </source>
</evidence>
<keyword evidence="2" id="KW-0812">Transmembrane</keyword>
<sequence>MDATVFAFNVSNPPNFISTNLQITISSRNPNDRIGIYYDKLDVYATYCGQQITPPTPLPSAYQGHKDVNSWCPFVCGNWVPVAPYLAVTLAQDQVAGTGLLNIKVDGRMRWRVGSFISGSHHLHVNCPAYISFGNTNSGISVGPAVKYQLAQSCHVDV</sequence>
<keyword evidence="3" id="KW-1133">Transmembrane helix</keyword>
<protein>
    <recommendedName>
        <fullName evidence="5">Late embryogenesis abundant protein LEA-2 subgroup domain-containing protein</fullName>
    </recommendedName>
</protein>
<dbReference type="AlphaFoldDB" id="A0AAU9RTT1"/>
<dbReference type="PANTHER" id="PTHR31415">
    <property type="entry name" value="OS05G0367900 PROTEIN"/>
    <property type="match status" value="1"/>
</dbReference>
<dbReference type="GO" id="GO:0009506">
    <property type="term" value="C:plasmodesma"/>
    <property type="evidence" value="ECO:0007669"/>
    <property type="project" value="TreeGrafter"/>
</dbReference>
<evidence type="ECO:0000256" key="1">
    <source>
        <dbReference type="ARBA" id="ARBA00004167"/>
    </source>
</evidence>
<proteinExistence type="predicted"/>
<dbReference type="Proteomes" id="UP000836841">
    <property type="component" value="Unassembled WGS sequence"/>
</dbReference>
<feature type="domain" description="Late embryogenesis abundant protein LEA-2 subgroup" evidence="5">
    <location>
        <begin position="24"/>
        <end position="127"/>
    </location>
</feature>
<evidence type="ECO:0000259" key="5">
    <source>
        <dbReference type="Pfam" id="PF03168"/>
    </source>
</evidence>
<evidence type="ECO:0000313" key="7">
    <source>
        <dbReference type="Proteomes" id="UP000836841"/>
    </source>
</evidence>
<dbReference type="PANTHER" id="PTHR31415:SF166">
    <property type="entry name" value="LATE EMBRYOGENESIS ABUNDANT (LEA) HYDROXYPROLINE-RICH GLYCOPROTEIN FAMILY"/>
    <property type="match status" value="1"/>
</dbReference>
<name>A0AAU9RTT1_THLAR</name>
<dbReference type="GO" id="GO:0005886">
    <property type="term" value="C:plasma membrane"/>
    <property type="evidence" value="ECO:0007669"/>
    <property type="project" value="TreeGrafter"/>
</dbReference>
<reference evidence="6 7" key="1">
    <citation type="submission" date="2022-03" db="EMBL/GenBank/DDBJ databases">
        <authorList>
            <person name="Nunn A."/>
            <person name="Chopra R."/>
            <person name="Nunn A."/>
            <person name="Contreras Garrido A."/>
        </authorList>
    </citation>
    <scope>NUCLEOTIDE SEQUENCE [LARGE SCALE GENOMIC DNA]</scope>
</reference>
<dbReference type="Pfam" id="PF03168">
    <property type="entry name" value="LEA_2"/>
    <property type="match status" value="1"/>
</dbReference>